<evidence type="ECO:0000259" key="1">
    <source>
        <dbReference type="Pfam" id="PF13480"/>
    </source>
</evidence>
<keyword evidence="2" id="KW-0808">Transferase</keyword>
<dbReference type="EMBL" id="JBHTAR010000011">
    <property type="protein sequence ID" value="MFC7198881.1"/>
    <property type="molecule type" value="Genomic_DNA"/>
</dbReference>
<dbReference type="EC" id="2.3.1.-" evidence="2"/>
<dbReference type="Gene3D" id="3.40.630.30">
    <property type="match status" value="1"/>
</dbReference>
<dbReference type="InterPro" id="IPR038740">
    <property type="entry name" value="BioF2-like_GNAT_dom"/>
</dbReference>
<accession>A0ABD5Z133</accession>
<dbReference type="InterPro" id="IPR016181">
    <property type="entry name" value="Acyl_CoA_acyltransferase"/>
</dbReference>
<gene>
    <name evidence="2" type="ORF">ACFQJ9_05500</name>
</gene>
<dbReference type="Pfam" id="PF13480">
    <property type="entry name" value="Acetyltransf_6"/>
    <property type="match status" value="1"/>
</dbReference>
<evidence type="ECO:0000313" key="2">
    <source>
        <dbReference type="EMBL" id="MFC7198881.1"/>
    </source>
</evidence>
<dbReference type="AlphaFoldDB" id="A0ABD5Z133"/>
<name>A0ABD5Z133_9EURY</name>
<keyword evidence="2" id="KW-0012">Acyltransferase</keyword>
<dbReference type="GO" id="GO:0016746">
    <property type="term" value="F:acyltransferase activity"/>
    <property type="evidence" value="ECO:0007669"/>
    <property type="project" value="UniProtKB-KW"/>
</dbReference>
<comment type="caution">
    <text evidence="2">The sequence shown here is derived from an EMBL/GenBank/DDBJ whole genome shotgun (WGS) entry which is preliminary data.</text>
</comment>
<dbReference type="Proteomes" id="UP001596447">
    <property type="component" value="Unassembled WGS sequence"/>
</dbReference>
<dbReference type="SUPFAM" id="SSF55729">
    <property type="entry name" value="Acyl-CoA N-acyltransferases (Nat)"/>
    <property type="match status" value="1"/>
</dbReference>
<protein>
    <submittedName>
        <fullName evidence="2">GNAT family N-acetyltransferase</fullName>
        <ecNumber evidence="2">2.3.1.-</ecNumber>
    </submittedName>
</protein>
<feature type="domain" description="BioF2-like acetyltransferase" evidence="1">
    <location>
        <begin position="179"/>
        <end position="303"/>
    </location>
</feature>
<sequence length="334" mass="37418">MSVDVRVLDGDDADERWNRALGRSPHGTVFHRWEFLQTVARHTDGTLHPLAGFKGEQPVGLFPVFELRKGPVTAVASPPPELGVPHLGPALLPGGRKQRKRERLDQRFVEGCLDWIDDEVDPSLVHLVTSSDYGDVRPFQWNDFEATPKYTYELDISGGSDALLDRVSRDARTSVTGDADCEVVPADGADLDYVVDRVNDRYASDDGGLHLDHDYVRDVFDSLPDGQAHAKVARVDGERVSGRLQFRFDDTLRFWQGSPKPERDVDAPVNDLLNWAVISDAADDGLSRCDLTGANTRRVCRYKAKYNPTVETYYELQRGSAAMNVATDLYRKFR</sequence>
<keyword evidence="3" id="KW-1185">Reference proteome</keyword>
<proteinExistence type="predicted"/>
<organism evidence="2 3">
    <name type="scientific">Halospeciosus flavus</name>
    <dbReference type="NCBI Taxonomy" id="3032283"/>
    <lineage>
        <taxon>Archaea</taxon>
        <taxon>Methanobacteriati</taxon>
        <taxon>Methanobacteriota</taxon>
        <taxon>Stenosarchaea group</taxon>
        <taxon>Halobacteria</taxon>
        <taxon>Halobacteriales</taxon>
        <taxon>Halobacteriaceae</taxon>
        <taxon>Halospeciosus</taxon>
    </lineage>
</organism>
<reference evidence="2 3" key="1">
    <citation type="journal article" date="2019" name="Int. J. Syst. Evol. Microbiol.">
        <title>The Global Catalogue of Microorganisms (GCM) 10K type strain sequencing project: providing services to taxonomists for standard genome sequencing and annotation.</title>
        <authorList>
            <consortium name="The Broad Institute Genomics Platform"/>
            <consortium name="The Broad Institute Genome Sequencing Center for Infectious Disease"/>
            <person name="Wu L."/>
            <person name="Ma J."/>
        </authorList>
    </citation>
    <scope>NUCLEOTIDE SEQUENCE [LARGE SCALE GENOMIC DNA]</scope>
    <source>
        <strain evidence="2 3">XZGYJ-43</strain>
    </source>
</reference>
<dbReference type="RefSeq" id="WP_279528836.1">
    <property type="nucleotide sequence ID" value="NZ_CP122312.1"/>
</dbReference>
<evidence type="ECO:0000313" key="3">
    <source>
        <dbReference type="Proteomes" id="UP001596447"/>
    </source>
</evidence>